<evidence type="ECO:0000256" key="3">
    <source>
        <dbReference type="ARBA" id="ARBA00022452"/>
    </source>
</evidence>
<dbReference type="SUPFAM" id="SSF56935">
    <property type="entry name" value="Porins"/>
    <property type="match status" value="1"/>
</dbReference>
<evidence type="ECO:0000256" key="7">
    <source>
        <dbReference type="ARBA" id="ARBA00023237"/>
    </source>
</evidence>
<dbReference type="InterPro" id="IPR012910">
    <property type="entry name" value="Plug_dom"/>
</dbReference>
<dbReference type="PROSITE" id="PS52016">
    <property type="entry name" value="TONB_DEPENDENT_REC_3"/>
    <property type="match status" value="1"/>
</dbReference>
<organism evidence="10 11">
    <name type="scientific">Gelidibacter maritimus</name>
    <dbReference type="NCBI Taxonomy" id="2761487"/>
    <lineage>
        <taxon>Bacteria</taxon>
        <taxon>Pseudomonadati</taxon>
        <taxon>Bacteroidota</taxon>
        <taxon>Flavobacteriia</taxon>
        <taxon>Flavobacteriales</taxon>
        <taxon>Flavobacteriaceae</taxon>
        <taxon>Gelidibacter</taxon>
    </lineage>
</organism>
<dbReference type="Gene3D" id="2.170.130.10">
    <property type="entry name" value="TonB-dependent receptor, plug domain"/>
    <property type="match status" value="1"/>
</dbReference>
<evidence type="ECO:0000313" key="11">
    <source>
        <dbReference type="Proteomes" id="UP000541857"/>
    </source>
</evidence>
<evidence type="ECO:0000256" key="4">
    <source>
        <dbReference type="ARBA" id="ARBA00022692"/>
    </source>
</evidence>
<dbReference type="Pfam" id="PF07715">
    <property type="entry name" value="Plug"/>
    <property type="match status" value="1"/>
</dbReference>
<proteinExistence type="inferred from homology"/>
<dbReference type="RefSeq" id="WP_182205028.1">
    <property type="nucleotide sequence ID" value="NZ_JACGLT010000005.1"/>
</dbReference>
<keyword evidence="6 8" id="KW-0472">Membrane</keyword>
<keyword evidence="4 8" id="KW-0812">Transmembrane</keyword>
<evidence type="ECO:0000256" key="5">
    <source>
        <dbReference type="ARBA" id="ARBA00022729"/>
    </source>
</evidence>
<keyword evidence="10" id="KW-0675">Receptor</keyword>
<feature type="domain" description="TonB-dependent receptor plug" evidence="9">
    <location>
        <begin position="209"/>
        <end position="311"/>
    </location>
</feature>
<dbReference type="PANTHER" id="PTHR30069:SF29">
    <property type="entry name" value="HEMOGLOBIN AND HEMOGLOBIN-HAPTOGLOBIN-BINDING PROTEIN 1-RELATED"/>
    <property type="match status" value="1"/>
</dbReference>
<reference evidence="10 11" key="1">
    <citation type="submission" date="2020-07" db="EMBL/GenBank/DDBJ databases">
        <title>Bacterium isolated from marine sediment.</title>
        <authorList>
            <person name="Shang D."/>
        </authorList>
    </citation>
    <scope>NUCLEOTIDE SEQUENCE [LARGE SCALE GENOMIC DNA]</scope>
    <source>
        <strain evidence="10 11">F6074</strain>
    </source>
</reference>
<evidence type="ECO:0000259" key="9">
    <source>
        <dbReference type="Pfam" id="PF07715"/>
    </source>
</evidence>
<keyword evidence="3 8" id="KW-1134">Transmembrane beta strand</keyword>
<keyword evidence="2 8" id="KW-0813">Transport</keyword>
<evidence type="ECO:0000313" key="10">
    <source>
        <dbReference type="EMBL" id="MBA6152811.1"/>
    </source>
</evidence>
<dbReference type="InterPro" id="IPR037066">
    <property type="entry name" value="Plug_dom_sf"/>
</dbReference>
<dbReference type="NCBIfam" id="TIGR04056">
    <property type="entry name" value="OMP_RagA_SusC"/>
    <property type="match status" value="1"/>
</dbReference>
<comment type="caution">
    <text evidence="10">The sequence shown here is derived from an EMBL/GenBank/DDBJ whole genome shotgun (WGS) entry which is preliminary data.</text>
</comment>
<evidence type="ECO:0000256" key="1">
    <source>
        <dbReference type="ARBA" id="ARBA00004571"/>
    </source>
</evidence>
<dbReference type="NCBIfam" id="TIGR04057">
    <property type="entry name" value="SusC_RagA_signa"/>
    <property type="match status" value="1"/>
</dbReference>
<comment type="similarity">
    <text evidence="8">Belongs to the TonB-dependent receptor family.</text>
</comment>
<evidence type="ECO:0000256" key="6">
    <source>
        <dbReference type="ARBA" id="ARBA00023136"/>
    </source>
</evidence>
<dbReference type="InterPro" id="IPR023996">
    <property type="entry name" value="TonB-dep_OMP_SusC/RagA"/>
</dbReference>
<dbReference type="AlphaFoldDB" id="A0A7W2M5F9"/>
<dbReference type="GO" id="GO:0015344">
    <property type="term" value="F:siderophore uptake transmembrane transporter activity"/>
    <property type="evidence" value="ECO:0007669"/>
    <property type="project" value="TreeGrafter"/>
</dbReference>
<dbReference type="EMBL" id="JACGLT010000005">
    <property type="protein sequence ID" value="MBA6152811.1"/>
    <property type="molecule type" value="Genomic_DNA"/>
</dbReference>
<keyword evidence="7 8" id="KW-0998">Cell outer membrane</keyword>
<dbReference type="InterPro" id="IPR023997">
    <property type="entry name" value="TonB-dep_OMP_SusC/RagA_CS"/>
</dbReference>
<dbReference type="InterPro" id="IPR036942">
    <property type="entry name" value="Beta-barrel_TonB_sf"/>
</dbReference>
<sequence length="1099" mass="121586">MKTFFLLCCTVVFALGPNDGLAQNANIVINSNQTLNVKQVFKLINKQTNYRFVYRNDLVNDAPHIIVEKGTIKTKDLLNNILTPIGVDYIFSDDTIIIKKMEVVAQDVKNTPLVAIQSLVEGVVTDADGMVLPGASILEKGTTNGVTADFDGKFSLEVQSKQSVLVISYMGFVTQEIVVGDTKVFNITMIEDADVLDEVVLVGYGTQKKVNVTSAISTVNTDDLGDITEGNIGAAIQGRAPGLYVRDAGYNEGIGFLIRGSTTIGNNTPLFIVDGVPQDALTIDPKDVKDISILKDGAASAIYGSRAAAGVVLITTKTGDNEKASFNYETYSSWSNVTTTRSFVNSIESARIMNEASVNSGGDPLFSQEQINYFRTGEEHFYANINWVDEILKTEFAHSHFLSAQGGSEKSSYYVSLGYRNADGIMVKNIDNTRYNLRANLNAQLADNLKLATNISYIITDSTTPSVNDGMDNIYLHANVTAPFMPIKMGDEEDAVYSDQSQAGDYFRWFNNPLWELGGGKNRTVGKNFSANLSLDWELFDGFHVQGNYSGIFYNQKSSAMNYRAVASGGPSWFAEFNNLNQTYNDNRQINAQTFLSYEKEIGDHYFNILGGWDVQFNKDSFLTAGRENFQFDDYLSEFDAPNSGDKEDITNLSSNTFENVLQSAVGRIDYNYAGKYLLTLVGRYDGASIFAPENRYGFFPAASAGWLISREDFYTSETVNYLKLRASYGVTGNNRVDGTYFSNILFGQYYFGLNETVGVTANEAELPFRDLSWETTKTANIGVDFSIKNRLLDASIDVYRKITDDILLPSPVPGTVGTDRNGPAINAGRVQNTGVELTLSHRNAVSKDFSYGISANASYNKNEILDLTDAFSEYSTDYRIGDPLGAVYGYKADGIISSDAELQAYKQAITSGADPNTSLGDIKYVDVNGDGKLDFKDQVVIAETVPRINWGLRLSAEYKNFDFQAFFQGVGKTKQYRSTDLFGNYSWIPQEATDAWSPENTDGSYPRVLLYGQQTYFRNFNTTSSFWAFNAAYLRLKDVQLGYNLPLKEQNFIKKMRIYVKGTNVLTVSDFRPGFDPESSGLGIPPLKTFSMGLNVNF</sequence>
<dbReference type="Pfam" id="PF13715">
    <property type="entry name" value="CarbopepD_reg_2"/>
    <property type="match status" value="1"/>
</dbReference>
<dbReference type="Gene3D" id="2.60.40.1120">
    <property type="entry name" value="Carboxypeptidase-like, regulatory domain"/>
    <property type="match status" value="1"/>
</dbReference>
<evidence type="ECO:0000256" key="8">
    <source>
        <dbReference type="PROSITE-ProRule" id="PRU01360"/>
    </source>
</evidence>
<dbReference type="SUPFAM" id="SSF49464">
    <property type="entry name" value="Carboxypeptidase regulatory domain-like"/>
    <property type="match status" value="1"/>
</dbReference>
<keyword evidence="11" id="KW-1185">Reference proteome</keyword>
<dbReference type="InterPro" id="IPR008969">
    <property type="entry name" value="CarboxyPept-like_regulatory"/>
</dbReference>
<gene>
    <name evidence="10" type="ORF">H3Z82_08760</name>
</gene>
<dbReference type="GO" id="GO:0009279">
    <property type="term" value="C:cell outer membrane"/>
    <property type="evidence" value="ECO:0007669"/>
    <property type="project" value="UniProtKB-SubCell"/>
</dbReference>
<dbReference type="InterPro" id="IPR039426">
    <property type="entry name" value="TonB-dep_rcpt-like"/>
</dbReference>
<dbReference type="Gene3D" id="2.40.170.20">
    <property type="entry name" value="TonB-dependent receptor, beta-barrel domain"/>
    <property type="match status" value="1"/>
</dbReference>
<dbReference type="GO" id="GO:0044718">
    <property type="term" value="P:siderophore transmembrane transport"/>
    <property type="evidence" value="ECO:0007669"/>
    <property type="project" value="TreeGrafter"/>
</dbReference>
<evidence type="ECO:0000256" key="2">
    <source>
        <dbReference type="ARBA" id="ARBA00022448"/>
    </source>
</evidence>
<accession>A0A7W2M5F9</accession>
<name>A0A7W2M5F9_9FLAO</name>
<protein>
    <submittedName>
        <fullName evidence="10">TonB-dependent receptor</fullName>
    </submittedName>
</protein>
<keyword evidence="5" id="KW-0732">Signal</keyword>
<comment type="subcellular location">
    <subcellularLocation>
        <location evidence="1 8">Cell outer membrane</location>
        <topology evidence="1 8">Multi-pass membrane protein</topology>
    </subcellularLocation>
</comment>
<dbReference type="PANTHER" id="PTHR30069">
    <property type="entry name" value="TONB-DEPENDENT OUTER MEMBRANE RECEPTOR"/>
    <property type="match status" value="1"/>
</dbReference>
<dbReference type="Proteomes" id="UP000541857">
    <property type="component" value="Unassembled WGS sequence"/>
</dbReference>